<evidence type="ECO:0000313" key="2">
    <source>
        <dbReference type="Proteomes" id="UP000839906"/>
    </source>
</evidence>
<reference evidence="1" key="1">
    <citation type="submission" date="2018-07" db="EMBL/GenBank/DDBJ databases">
        <authorList>
            <consortium name="PulseNet: The National Subtyping Network for Foodborne Disease Surveillance"/>
            <person name="Tarr C.L."/>
            <person name="Trees E."/>
            <person name="Katz L.S."/>
            <person name="Carleton-Romer H.A."/>
            <person name="Stroika S."/>
            <person name="Kucerova Z."/>
            <person name="Roache K.F."/>
            <person name="Sabol A.L."/>
            <person name="Besser J."/>
            <person name="Gerner-Smidt P."/>
        </authorList>
    </citation>
    <scope>NUCLEOTIDE SEQUENCE</scope>
    <source>
        <strain evidence="1">08-0470</strain>
    </source>
</reference>
<proteinExistence type="predicted"/>
<gene>
    <name evidence="1" type="ORF">CBX34_014105</name>
</gene>
<sequence length="49" mass="5398">MKVGSDALLHLLTPQGVDADAVAIDYITGYLQVVNDSLAYDTREEIHHE</sequence>
<comment type="caution">
    <text evidence="1">The sequence shown here is derived from an EMBL/GenBank/DDBJ whole genome shotgun (WGS) entry which is preliminary data.</text>
</comment>
<dbReference type="EMBL" id="AAGWGZ020000028">
    <property type="protein sequence ID" value="MBA3091239.1"/>
    <property type="molecule type" value="Genomic_DNA"/>
</dbReference>
<organism evidence="1 2">
    <name type="scientific">Salmonella enterica</name>
    <name type="common">Salmonella choleraesuis</name>
    <dbReference type="NCBI Taxonomy" id="28901"/>
    <lineage>
        <taxon>Bacteria</taxon>
        <taxon>Pseudomonadati</taxon>
        <taxon>Pseudomonadota</taxon>
        <taxon>Gammaproteobacteria</taxon>
        <taxon>Enterobacterales</taxon>
        <taxon>Enterobacteriaceae</taxon>
        <taxon>Salmonella</taxon>
    </lineage>
</organism>
<name>A0ACC5L3N7_SALER</name>
<evidence type="ECO:0000313" key="1">
    <source>
        <dbReference type="EMBL" id="MBA3091239.1"/>
    </source>
</evidence>
<dbReference type="Proteomes" id="UP000839906">
    <property type="component" value="Unassembled WGS sequence"/>
</dbReference>
<protein>
    <submittedName>
        <fullName evidence="1">Uncharacterized protein</fullName>
    </submittedName>
</protein>
<accession>A0ACC5L3N7</accession>